<proteinExistence type="inferred from homology"/>
<keyword evidence="3 4" id="KW-0418">Kinase</keyword>
<organism evidence="7 9">
    <name type="scientific">Candidatus Infernicultor aquiphilus</name>
    <dbReference type="NCBI Taxonomy" id="1805029"/>
    <lineage>
        <taxon>Bacteria</taxon>
        <taxon>Pseudomonadati</taxon>
        <taxon>Atribacterota</taxon>
        <taxon>Candidatus Phoenicimicrobiia</taxon>
        <taxon>Candidatus Pheonicimicrobiales</taxon>
        <taxon>Candidatus Phoenicimicrobiaceae</taxon>
        <taxon>Candidatus Infernicultor</taxon>
    </lineage>
</organism>
<dbReference type="PANTHER" id="PTHR43095">
    <property type="entry name" value="SUGAR KINASE"/>
    <property type="match status" value="1"/>
</dbReference>
<dbReference type="SUPFAM" id="SSF53067">
    <property type="entry name" value="Actin-like ATPase domain"/>
    <property type="match status" value="2"/>
</dbReference>
<dbReference type="PANTHER" id="PTHR43095:SF5">
    <property type="entry name" value="XYLULOSE KINASE"/>
    <property type="match status" value="1"/>
</dbReference>
<evidence type="ECO:0000259" key="6">
    <source>
        <dbReference type="Pfam" id="PF02782"/>
    </source>
</evidence>
<dbReference type="InterPro" id="IPR018485">
    <property type="entry name" value="FGGY_C"/>
</dbReference>
<dbReference type="GO" id="GO:0005975">
    <property type="term" value="P:carbohydrate metabolic process"/>
    <property type="evidence" value="ECO:0007669"/>
    <property type="project" value="InterPro"/>
</dbReference>
<dbReference type="Pfam" id="PF02782">
    <property type="entry name" value="FGGY_C"/>
    <property type="match status" value="1"/>
</dbReference>
<dbReference type="Proteomes" id="UP000228560">
    <property type="component" value="Unassembled WGS sequence"/>
</dbReference>
<evidence type="ECO:0000256" key="3">
    <source>
        <dbReference type="ARBA" id="ARBA00022777"/>
    </source>
</evidence>
<evidence type="ECO:0000313" key="9">
    <source>
        <dbReference type="Proteomes" id="UP000182763"/>
    </source>
</evidence>
<dbReference type="InterPro" id="IPR043129">
    <property type="entry name" value="ATPase_NBD"/>
</dbReference>
<feature type="domain" description="Carbohydrate kinase FGGY C-terminal" evidence="6">
    <location>
        <begin position="263"/>
        <end position="457"/>
    </location>
</feature>
<dbReference type="STRING" id="1805029.AUK42_07550"/>
<evidence type="ECO:0000256" key="4">
    <source>
        <dbReference type="RuleBase" id="RU003733"/>
    </source>
</evidence>
<dbReference type="EMBL" id="MNYY01000148">
    <property type="protein sequence ID" value="OIP66870.1"/>
    <property type="molecule type" value="Genomic_DNA"/>
</dbReference>
<evidence type="ECO:0000256" key="2">
    <source>
        <dbReference type="ARBA" id="ARBA00022679"/>
    </source>
</evidence>
<evidence type="ECO:0008006" key="11">
    <source>
        <dbReference type="Google" id="ProtNLM"/>
    </source>
</evidence>
<dbReference type="PIRSF" id="PIRSF000538">
    <property type="entry name" value="GlpK"/>
    <property type="match status" value="1"/>
</dbReference>
<comment type="caution">
    <text evidence="7">The sequence shown here is derived from an EMBL/GenBank/DDBJ whole genome shotgun (WGS) entry which is preliminary data.</text>
</comment>
<dbReference type="GO" id="GO:0016773">
    <property type="term" value="F:phosphotransferase activity, alcohol group as acceptor"/>
    <property type="evidence" value="ECO:0007669"/>
    <property type="project" value="InterPro"/>
</dbReference>
<dbReference type="Pfam" id="PF00370">
    <property type="entry name" value="FGGY_N"/>
    <property type="match status" value="1"/>
</dbReference>
<dbReference type="EMBL" id="PFTV01000130">
    <property type="protein sequence ID" value="PJB56367.1"/>
    <property type="molecule type" value="Genomic_DNA"/>
</dbReference>
<keyword evidence="2 4" id="KW-0808">Transferase</keyword>
<dbReference type="InterPro" id="IPR050406">
    <property type="entry name" value="FGGY_Carb_Kinase"/>
</dbReference>
<dbReference type="InterPro" id="IPR018483">
    <property type="entry name" value="Carb_kinase_FGGY_CS"/>
</dbReference>
<evidence type="ECO:0000259" key="5">
    <source>
        <dbReference type="Pfam" id="PF00370"/>
    </source>
</evidence>
<name>A0A1J5GG59_9BACT</name>
<dbReference type="PROSITE" id="PS00445">
    <property type="entry name" value="FGGY_KINASES_2"/>
    <property type="match status" value="1"/>
</dbReference>
<evidence type="ECO:0000256" key="1">
    <source>
        <dbReference type="ARBA" id="ARBA00009156"/>
    </source>
</evidence>
<comment type="similarity">
    <text evidence="1 4">Belongs to the FGGY kinase family.</text>
</comment>
<dbReference type="InterPro" id="IPR000577">
    <property type="entry name" value="Carb_kinase_FGGY"/>
</dbReference>
<evidence type="ECO:0000313" key="10">
    <source>
        <dbReference type="Proteomes" id="UP000228560"/>
    </source>
</evidence>
<gene>
    <name evidence="7" type="ORF">AUK42_07550</name>
    <name evidence="8" type="ORF">CO097_05395</name>
</gene>
<dbReference type="AlphaFoldDB" id="A0A1J5GG59"/>
<dbReference type="CDD" id="cd07804">
    <property type="entry name" value="ASKHA_NBD_FGGY_RrXK-like"/>
    <property type="match status" value="1"/>
</dbReference>
<reference evidence="8 10" key="2">
    <citation type="submission" date="2017-09" db="EMBL/GenBank/DDBJ databases">
        <title>Depth-based differentiation of microbial function through sediment-hosted aquifers and enrichment of novel symbionts in the deep terrestrial subsurface.</title>
        <authorList>
            <person name="Probst A.J."/>
            <person name="Ladd B."/>
            <person name="Jarett J.K."/>
            <person name="Geller-Mcgrath D.E."/>
            <person name="Sieber C.M."/>
            <person name="Emerson J.B."/>
            <person name="Anantharaman K."/>
            <person name="Thomas B.C."/>
            <person name="Malmstrom R."/>
            <person name="Stieglmeier M."/>
            <person name="Klingl A."/>
            <person name="Woyke T."/>
            <person name="Ryan C.M."/>
            <person name="Banfield J.F."/>
        </authorList>
    </citation>
    <scope>NUCLEOTIDE SEQUENCE [LARGE SCALE GENOMIC DNA]</scope>
    <source>
        <strain evidence="8">CG_4_9_14_3_um_filter_33_16</strain>
    </source>
</reference>
<dbReference type="InterPro" id="IPR018484">
    <property type="entry name" value="FGGY_N"/>
</dbReference>
<evidence type="ECO:0000313" key="8">
    <source>
        <dbReference type="EMBL" id="PJB56367.1"/>
    </source>
</evidence>
<accession>A0A1J5GG59</accession>
<evidence type="ECO:0000313" key="7">
    <source>
        <dbReference type="EMBL" id="OIP66870.1"/>
    </source>
</evidence>
<reference evidence="7 9" key="1">
    <citation type="journal article" date="2016" name="Environ. Microbiol.">
        <title>Genomic resolution of a cold subsurface aquifer community provides metabolic insights for novel microbes adapted to high CO concentrations.</title>
        <authorList>
            <person name="Probst A.J."/>
            <person name="Castelle C.J."/>
            <person name="Singh A."/>
            <person name="Brown C.T."/>
            <person name="Anantharaman K."/>
            <person name="Sharon I."/>
            <person name="Hug L.A."/>
            <person name="Burstein D."/>
            <person name="Emerson J.B."/>
            <person name="Thomas B.C."/>
            <person name="Banfield J.F."/>
        </authorList>
    </citation>
    <scope>NUCLEOTIDE SEQUENCE [LARGE SCALE GENOMIC DNA]</scope>
    <source>
        <strain evidence="7">CG2_30_33_13</strain>
    </source>
</reference>
<dbReference type="Gene3D" id="3.30.420.40">
    <property type="match status" value="2"/>
</dbReference>
<sequence>MRNEYLLGTDIGTQGTKTVLVNPEGKIIASAFSEYDVIKLKPSWAEQWPEVWVKATFDTIRDTLEKSRVKPSDIAGIALSGLYGGSGIPVDQDMNPIRPCLIWMDRRATDEVQWVKENVDKDKIFEITGNYVDSYYGFTKMMWIKNNEPNNWHKIFQFITPKDYVIYKLTGENVTDFSSAGNIGGIFDLKKRTWSEEMCEILGIPRSMLPQRIVKSADIVGKITKEVSKLCGLLEGTPVVAGGIDAPLASLSAGVLEERSHVAMVGTSICWGVVHKGQHLSPKLVSFPYVAYDDQMIYTFGGAATAGGIVRWFRDQFGDKEKEVERKSNISAYKLLDEQAVEISPGAEGLLLLPYFMGERSPIWDPDAKGTIIGLTLYHTRKHVYRAILEGVAYSLRHNIEAGLESGLELAEECIMVGGATRSQLWMKIFSDVTGYPIKTLVQNVEAPYGDALLAGVGTGVLGSYESIKDWVRFDKTIYPDQKAKKIYDQYFIEYKKAYESLKDTMKRLGKIK</sequence>
<feature type="domain" description="Carbohydrate kinase FGGY N-terminal" evidence="5">
    <location>
        <begin position="5"/>
        <end position="250"/>
    </location>
</feature>
<dbReference type="GO" id="GO:0016301">
    <property type="term" value="F:kinase activity"/>
    <property type="evidence" value="ECO:0007669"/>
    <property type="project" value="UniProtKB-KW"/>
</dbReference>
<accession>A0A2M8CBB2</accession>
<dbReference type="Proteomes" id="UP000182763">
    <property type="component" value="Unassembled WGS sequence"/>
</dbReference>
<protein>
    <recommendedName>
        <fullName evidence="11">Actin</fullName>
    </recommendedName>
</protein>